<name>A0A254N525_9BURK</name>
<organism evidence="2 3">
    <name type="scientific">Roseateles puraquae</name>
    <dbReference type="NCBI Taxonomy" id="431059"/>
    <lineage>
        <taxon>Bacteria</taxon>
        <taxon>Pseudomonadati</taxon>
        <taxon>Pseudomonadota</taxon>
        <taxon>Betaproteobacteria</taxon>
        <taxon>Burkholderiales</taxon>
        <taxon>Sphaerotilaceae</taxon>
        <taxon>Roseateles</taxon>
    </lineage>
</organism>
<proteinExistence type="predicted"/>
<evidence type="ECO:0000256" key="1">
    <source>
        <dbReference type="SAM" id="Phobius"/>
    </source>
</evidence>
<dbReference type="OrthoDB" id="3034721at2"/>
<gene>
    <name evidence="2" type="ORF">CDO81_21670</name>
</gene>
<feature type="transmembrane region" description="Helical" evidence="1">
    <location>
        <begin position="129"/>
        <end position="148"/>
    </location>
</feature>
<keyword evidence="1" id="KW-0812">Transmembrane</keyword>
<dbReference type="Proteomes" id="UP000197446">
    <property type="component" value="Unassembled WGS sequence"/>
</dbReference>
<feature type="transmembrane region" description="Helical" evidence="1">
    <location>
        <begin position="6"/>
        <end position="24"/>
    </location>
</feature>
<reference evidence="2 3" key="1">
    <citation type="journal article" date="2007" name="Int. J. Syst. Evol. Microbiol.">
        <title>Description of Pelomonas aquatica sp. nov. and Pelomonas puraquae sp. nov., isolated from industrial and haemodialysis water.</title>
        <authorList>
            <person name="Gomila M."/>
            <person name="Bowien B."/>
            <person name="Falsen E."/>
            <person name="Moore E.R."/>
            <person name="Lalucat J."/>
        </authorList>
    </citation>
    <scope>NUCLEOTIDE SEQUENCE [LARGE SCALE GENOMIC DNA]</scope>
    <source>
        <strain evidence="2 3">CCUG 52769</strain>
    </source>
</reference>
<accession>A0A254N525</accession>
<dbReference type="Pfam" id="PF20327">
    <property type="entry name" value="DUF6622"/>
    <property type="match status" value="1"/>
</dbReference>
<feature type="transmembrane region" description="Helical" evidence="1">
    <location>
        <begin position="63"/>
        <end position="81"/>
    </location>
</feature>
<dbReference type="EMBL" id="NISI01000011">
    <property type="protein sequence ID" value="OWR01942.1"/>
    <property type="molecule type" value="Genomic_DNA"/>
</dbReference>
<feature type="transmembrane region" description="Helical" evidence="1">
    <location>
        <begin position="36"/>
        <end position="57"/>
    </location>
</feature>
<keyword evidence="1" id="KW-0472">Membrane</keyword>
<dbReference type="InterPro" id="IPR046730">
    <property type="entry name" value="DUF6622"/>
</dbReference>
<keyword evidence="3" id="KW-1185">Reference proteome</keyword>
<evidence type="ECO:0000313" key="3">
    <source>
        <dbReference type="Proteomes" id="UP000197446"/>
    </source>
</evidence>
<evidence type="ECO:0008006" key="4">
    <source>
        <dbReference type="Google" id="ProtNLM"/>
    </source>
</evidence>
<comment type="caution">
    <text evidence="2">The sequence shown here is derived from an EMBL/GenBank/DDBJ whole genome shotgun (WGS) entry which is preliminary data.</text>
</comment>
<sequence>MTSTAAAFPLWPLLILALLIALGWRQSRDRLVQPKTLVRLAVIMLALSLYGVASAFGVQALPLLAWAAGLSAVLTLGRHALAPRILAREGMAVRLQGSWLPLALMLGIFADKFVLGVAAGVGSPVVHEAWFVAAASLSFGLFSGAFAARAAAVRRAVSAAAA</sequence>
<dbReference type="AlphaFoldDB" id="A0A254N525"/>
<evidence type="ECO:0000313" key="2">
    <source>
        <dbReference type="EMBL" id="OWR01942.1"/>
    </source>
</evidence>
<feature type="transmembrane region" description="Helical" evidence="1">
    <location>
        <begin position="102"/>
        <end position="123"/>
    </location>
</feature>
<keyword evidence="1" id="KW-1133">Transmembrane helix</keyword>
<protein>
    <recommendedName>
        <fullName evidence="4">Transmembrane protein</fullName>
    </recommendedName>
</protein>